<evidence type="ECO:0000256" key="3">
    <source>
        <dbReference type="ARBA" id="ARBA00022702"/>
    </source>
</evidence>
<keyword evidence="4 7" id="KW-0732">Signal</keyword>
<evidence type="ECO:0000256" key="1">
    <source>
        <dbReference type="ARBA" id="ARBA00007369"/>
    </source>
</evidence>
<dbReference type="Pfam" id="PF00184">
    <property type="entry name" value="Hormone_5"/>
    <property type="match status" value="1"/>
</dbReference>
<evidence type="ECO:0000256" key="2">
    <source>
        <dbReference type="ARBA" id="ARBA00022685"/>
    </source>
</evidence>
<dbReference type="Gene3D" id="2.60.9.10">
    <property type="entry name" value="Neurohypophysial hormone domain"/>
    <property type="match status" value="1"/>
</dbReference>
<keyword evidence="3" id="KW-0372">Hormone</keyword>
<evidence type="ECO:0000256" key="7">
    <source>
        <dbReference type="SAM" id="SignalP"/>
    </source>
</evidence>
<dbReference type="AlphaFoldDB" id="A0A672MFN0"/>
<dbReference type="GO" id="GO:0005615">
    <property type="term" value="C:extracellular space"/>
    <property type="evidence" value="ECO:0007669"/>
    <property type="project" value="TreeGrafter"/>
</dbReference>
<evidence type="ECO:0000313" key="9">
    <source>
        <dbReference type="Proteomes" id="UP000472262"/>
    </source>
</evidence>
<name>A0A672MFN0_SINGR</name>
<dbReference type="PANTHER" id="PTHR11681:SF13">
    <property type="entry name" value="VASOPRESSIN-NEUROPHYSIN 2-COPEPTIN PRECURSOR"/>
    <property type="match status" value="1"/>
</dbReference>
<reference evidence="8" key="1">
    <citation type="submission" date="2025-08" db="UniProtKB">
        <authorList>
            <consortium name="Ensembl"/>
        </authorList>
    </citation>
    <scope>IDENTIFICATION</scope>
</reference>
<feature type="signal peptide" evidence="7">
    <location>
        <begin position="1"/>
        <end position="32"/>
    </location>
</feature>
<reference evidence="8" key="2">
    <citation type="submission" date="2025-09" db="UniProtKB">
        <authorList>
            <consortium name="Ensembl"/>
        </authorList>
    </citation>
    <scope>IDENTIFICATION</scope>
</reference>
<comment type="similarity">
    <text evidence="1">Belongs to the vasopressin/oxytocin family.</text>
</comment>
<dbReference type="GO" id="GO:0005185">
    <property type="term" value="F:neurohypophyseal hormone activity"/>
    <property type="evidence" value="ECO:0007669"/>
    <property type="project" value="InterPro"/>
</dbReference>
<evidence type="ECO:0000256" key="6">
    <source>
        <dbReference type="ARBA" id="ARBA00023157"/>
    </source>
</evidence>
<feature type="chain" id="PRO_5025387861" evidence="7">
    <location>
        <begin position="33"/>
        <end position="146"/>
    </location>
</feature>
<dbReference type="Ensembl" id="ENSSGRT00000039033.1">
    <property type="protein sequence ID" value="ENSSGRP00000036370.1"/>
    <property type="gene ID" value="ENSSGRG00000020098.1"/>
</dbReference>
<dbReference type="Proteomes" id="UP000472262">
    <property type="component" value="Unassembled WGS sequence"/>
</dbReference>
<dbReference type="InterPro" id="IPR000981">
    <property type="entry name" value="Neurhyp_horm"/>
</dbReference>
<keyword evidence="6" id="KW-1015">Disulfide bond</keyword>
<accession>A0A672MFN0</accession>
<evidence type="ECO:0000256" key="5">
    <source>
        <dbReference type="ARBA" id="ARBA00022815"/>
    </source>
</evidence>
<dbReference type="SUPFAM" id="SSF49606">
    <property type="entry name" value="Neurophysin II"/>
    <property type="match status" value="1"/>
</dbReference>
<dbReference type="InterPro" id="IPR036387">
    <property type="entry name" value="Neurhyp_horm_dom_sf"/>
</dbReference>
<keyword evidence="5" id="KW-0027">Amidation</keyword>
<evidence type="ECO:0000313" key="8">
    <source>
        <dbReference type="Ensembl" id="ENSSGRP00000036370.1"/>
    </source>
</evidence>
<dbReference type="GO" id="GO:0030141">
    <property type="term" value="C:secretory granule"/>
    <property type="evidence" value="ECO:0007669"/>
    <property type="project" value="TreeGrafter"/>
</dbReference>
<protein>
    <submittedName>
        <fullName evidence="8">Vasotocin-neurophysin VT 1-like</fullName>
    </submittedName>
</protein>
<keyword evidence="2" id="KW-0165">Cleavage on pair of basic residues</keyword>
<keyword evidence="9" id="KW-1185">Reference proteome</keyword>
<dbReference type="PRINTS" id="PR00831">
    <property type="entry name" value="NEUROPHYSIN"/>
</dbReference>
<dbReference type="SMART" id="SM00003">
    <property type="entry name" value="NH"/>
    <property type="match status" value="1"/>
</dbReference>
<organism evidence="8 9">
    <name type="scientific">Sinocyclocheilus grahami</name>
    <name type="common">Dianchi golden-line fish</name>
    <name type="synonym">Barbus grahami</name>
    <dbReference type="NCBI Taxonomy" id="75366"/>
    <lineage>
        <taxon>Eukaryota</taxon>
        <taxon>Metazoa</taxon>
        <taxon>Chordata</taxon>
        <taxon>Craniata</taxon>
        <taxon>Vertebrata</taxon>
        <taxon>Euteleostomi</taxon>
        <taxon>Actinopterygii</taxon>
        <taxon>Neopterygii</taxon>
        <taxon>Teleostei</taxon>
        <taxon>Ostariophysi</taxon>
        <taxon>Cypriniformes</taxon>
        <taxon>Cyprinidae</taxon>
        <taxon>Cyprininae</taxon>
        <taxon>Sinocyclocheilus</taxon>
    </lineage>
</organism>
<dbReference type="FunFam" id="2.60.9.10:FF:000001">
    <property type="entry name" value="oxytocin-neurophysin 1"/>
    <property type="match status" value="1"/>
</dbReference>
<gene>
    <name evidence="8" type="primary">avp</name>
</gene>
<dbReference type="PANTHER" id="PTHR11681">
    <property type="entry name" value="NEUROPHYSIN"/>
    <property type="match status" value="1"/>
</dbReference>
<sequence>MCVCVFVSVCVCVHVFVCVHVCCVCFVSVCVCCPACGPGNQGHCFGPSICCGAGLGCLLGSPDTLSCMEENLLPGPCETDGTSCGAPGGRCASPGVCCNSESCVLDPDCSEVVGSHQTEDGVGLKGVSGEMLLRLLNLATRRQRPF</sequence>
<evidence type="ECO:0000256" key="4">
    <source>
        <dbReference type="ARBA" id="ARBA00022729"/>
    </source>
</evidence>
<proteinExistence type="inferred from homology"/>